<keyword evidence="9" id="KW-1185">Reference proteome</keyword>
<dbReference type="RefSeq" id="WP_381486593.1">
    <property type="nucleotide sequence ID" value="NZ_JBHTIK010000002.1"/>
</dbReference>
<feature type="transmembrane region" description="Helical" evidence="6">
    <location>
        <begin position="167"/>
        <end position="189"/>
    </location>
</feature>
<dbReference type="InterPro" id="IPR003838">
    <property type="entry name" value="ABC3_permease_C"/>
</dbReference>
<reference evidence="9" key="1">
    <citation type="journal article" date="2019" name="Int. J. Syst. Evol. Microbiol.">
        <title>The Global Catalogue of Microorganisms (GCM) 10K type strain sequencing project: providing services to taxonomists for standard genome sequencing and annotation.</title>
        <authorList>
            <consortium name="The Broad Institute Genomics Platform"/>
            <consortium name="The Broad Institute Genome Sequencing Center for Infectious Disease"/>
            <person name="Wu L."/>
            <person name="Ma J."/>
        </authorList>
    </citation>
    <scope>NUCLEOTIDE SEQUENCE [LARGE SCALE GENOMIC DNA]</scope>
    <source>
        <strain evidence="9">CCUG 52537</strain>
    </source>
</reference>
<evidence type="ECO:0000313" key="9">
    <source>
        <dbReference type="Proteomes" id="UP001597124"/>
    </source>
</evidence>
<comment type="subcellular location">
    <subcellularLocation>
        <location evidence="1">Cell membrane</location>
        <topology evidence="1">Multi-pass membrane protein</topology>
    </subcellularLocation>
</comment>
<evidence type="ECO:0000259" key="7">
    <source>
        <dbReference type="Pfam" id="PF02687"/>
    </source>
</evidence>
<evidence type="ECO:0000256" key="6">
    <source>
        <dbReference type="SAM" id="Phobius"/>
    </source>
</evidence>
<evidence type="ECO:0000256" key="4">
    <source>
        <dbReference type="ARBA" id="ARBA00022989"/>
    </source>
</evidence>
<keyword evidence="4 6" id="KW-1133">Transmembrane helix</keyword>
<evidence type="ECO:0000313" key="8">
    <source>
        <dbReference type="EMBL" id="MFD0847495.1"/>
    </source>
</evidence>
<gene>
    <name evidence="8" type="ORF">ACFQ00_04105</name>
</gene>
<feature type="domain" description="ABC3 transporter permease C-terminal" evidence="7">
    <location>
        <begin position="174"/>
        <end position="288"/>
    </location>
</feature>
<keyword evidence="3 6" id="KW-0812">Transmembrane</keyword>
<keyword evidence="5 6" id="KW-0472">Membrane</keyword>
<evidence type="ECO:0000256" key="1">
    <source>
        <dbReference type="ARBA" id="ARBA00004651"/>
    </source>
</evidence>
<keyword evidence="8" id="KW-0132">Cell division</keyword>
<feature type="transmembrane region" description="Helical" evidence="6">
    <location>
        <begin position="20"/>
        <end position="41"/>
    </location>
</feature>
<organism evidence="8 9">
    <name type="scientific">Sphingosinicella xenopeptidilytica</name>
    <dbReference type="NCBI Taxonomy" id="364098"/>
    <lineage>
        <taxon>Bacteria</taxon>
        <taxon>Pseudomonadati</taxon>
        <taxon>Pseudomonadota</taxon>
        <taxon>Alphaproteobacteria</taxon>
        <taxon>Sphingomonadales</taxon>
        <taxon>Sphingosinicellaceae</taxon>
        <taxon>Sphingosinicella</taxon>
    </lineage>
</organism>
<evidence type="ECO:0000256" key="5">
    <source>
        <dbReference type="ARBA" id="ARBA00023136"/>
    </source>
</evidence>
<evidence type="ECO:0000256" key="3">
    <source>
        <dbReference type="ARBA" id="ARBA00022692"/>
    </source>
</evidence>
<feature type="transmembrane region" description="Helical" evidence="6">
    <location>
        <begin position="223"/>
        <end position="245"/>
    </location>
</feature>
<dbReference type="Proteomes" id="UP001597124">
    <property type="component" value="Unassembled WGS sequence"/>
</dbReference>
<keyword evidence="2" id="KW-1003">Cell membrane</keyword>
<evidence type="ECO:0000256" key="2">
    <source>
        <dbReference type="ARBA" id="ARBA00022475"/>
    </source>
</evidence>
<keyword evidence="8" id="KW-0131">Cell cycle</keyword>
<feature type="transmembrane region" description="Helical" evidence="6">
    <location>
        <begin position="265"/>
        <end position="289"/>
    </location>
</feature>
<dbReference type="PANTHER" id="PTHR47755:SF1">
    <property type="entry name" value="CELL DIVISION PROTEIN FTSX"/>
    <property type="match status" value="1"/>
</dbReference>
<dbReference type="Pfam" id="PF02687">
    <property type="entry name" value="FtsX"/>
    <property type="match status" value="1"/>
</dbReference>
<dbReference type="GO" id="GO:0051301">
    <property type="term" value="P:cell division"/>
    <property type="evidence" value="ECO:0007669"/>
    <property type="project" value="UniProtKB-KW"/>
</dbReference>
<protein>
    <submittedName>
        <fullName evidence="8">Cell division protein FtsX</fullName>
    </submittedName>
</protein>
<dbReference type="PANTHER" id="PTHR47755">
    <property type="entry name" value="CELL DIVISION PROTEIN FTSX"/>
    <property type="match status" value="1"/>
</dbReference>
<dbReference type="EMBL" id="JBHTIK010000002">
    <property type="protein sequence ID" value="MFD0847495.1"/>
    <property type="molecule type" value="Genomic_DNA"/>
</dbReference>
<proteinExistence type="predicted"/>
<accession>A0ABW3BZ27</accession>
<comment type="caution">
    <text evidence="8">The sequence shown here is derived from an EMBL/GenBank/DDBJ whole genome shotgun (WGS) entry which is preliminary data.</text>
</comment>
<name>A0ABW3BZ27_SPHXN</name>
<dbReference type="InterPro" id="IPR004513">
    <property type="entry name" value="FtsX"/>
</dbReference>
<sequence length="297" mass="31112">MIAWLQPRAQRYRFLPEGRWAGGALPWIIGMMTFLATLALAGGMALSNGAAALTGGLSRSFTVQIVEPNPDLKREQTAAVAALLRARADLADVVVLGDSELRALVEPWLGSGNIGEELPLPTMIDARWKTGTGDMAAIGEAVRALAPTARIDTHAQWFRPLAGVVEVLKWLAVSIGVLVVATTAAIVALSVRAALSTHGPTIETLHIMGAEDRTVAALFEYRYAIQGLVGGVIGAIAGLAVIIVIGNLLGQFGGGLAGEVSLSPLGWTALAAVPLLVALLTILTVRITVGRRLRQQL</sequence>